<feature type="domain" description="CBS" evidence="3">
    <location>
        <begin position="78"/>
        <end position="133"/>
    </location>
</feature>
<dbReference type="CDD" id="cd04883">
    <property type="entry name" value="ACT_AcuB"/>
    <property type="match status" value="1"/>
</dbReference>
<dbReference type="Pfam" id="PF00571">
    <property type="entry name" value="CBS"/>
    <property type="match status" value="2"/>
</dbReference>
<proteinExistence type="predicted"/>
<dbReference type="Proteomes" id="UP000064189">
    <property type="component" value="Unassembled WGS sequence"/>
</dbReference>
<dbReference type="RefSeq" id="WP_061142273.1">
    <property type="nucleotide sequence ID" value="NZ_LNNH01000019.1"/>
</dbReference>
<feature type="domain" description="CBS" evidence="3">
    <location>
        <begin position="7"/>
        <end position="65"/>
    </location>
</feature>
<dbReference type="PROSITE" id="PS51371">
    <property type="entry name" value="CBS"/>
    <property type="match status" value="2"/>
</dbReference>
<dbReference type="SMART" id="SM00116">
    <property type="entry name" value="CBS"/>
    <property type="match status" value="2"/>
</dbReference>
<evidence type="ECO:0000259" key="3">
    <source>
        <dbReference type="PROSITE" id="PS51371"/>
    </source>
</evidence>
<dbReference type="SUPFAM" id="SSF55021">
    <property type="entry name" value="ACT-like"/>
    <property type="match status" value="1"/>
</dbReference>
<name>A0A109MYF6_9BACI</name>
<dbReference type="InterPro" id="IPR002912">
    <property type="entry name" value="ACT_dom"/>
</dbReference>
<evidence type="ECO:0000313" key="4">
    <source>
        <dbReference type="EMBL" id="KWW20084.1"/>
    </source>
</evidence>
<accession>A0A109MYF6</accession>
<keyword evidence="2" id="KW-0129">CBS domain</keyword>
<keyword evidence="1" id="KW-0677">Repeat</keyword>
<dbReference type="SUPFAM" id="SSF54631">
    <property type="entry name" value="CBS-domain pair"/>
    <property type="match status" value="1"/>
</dbReference>
<evidence type="ECO:0000256" key="2">
    <source>
        <dbReference type="PROSITE-ProRule" id="PRU00703"/>
    </source>
</evidence>
<dbReference type="Pfam" id="PF01842">
    <property type="entry name" value="ACT"/>
    <property type="match status" value="1"/>
</dbReference>
<reference evidence="4 5" key="1">
    <citation type="submission" date="2015-11" db="EMBL/GenBank/DDBJ databases">
        <title>Genome Sequence of Bacillus simplex strain VanAntwerpen2.</title>
        <authorList>
            <person name="Couger M.B."/>
        </authorList>
    </citation>
    <scope>NUCLEOTIDE SEQUENCE [LARGE SCALE GENOMIC DNA]</scope>
    <source>
        <strain evidence="4 5">VanAntwerpen02</strain>
    </source>
</reference>
<dbReference type="InterPro" id="IPR000644">
    <property type="entry name" value="CBS_dom"/>
</dbReference>
<organism evidence="4 5">
    <name type="scientific">Peribacillus simplex</name>
    <dbReference type="NCBI Taxonomy" id="1478"/>
    <lineage>
        <taxon>Bacteria</taxon>
        <taxon>Bacillati</taxon>
        <taxon>Bacillota</taxon>
        <taxon>Bacilli</taxon>
        <taxon>Bacillales</taxon>
        <taxon>Bacillaceae</taxon>
        <taxon>Peribacillus</taxon>
    </lineage>
</organism>
<dbReference type="PANTHER" id="PTHR48108">
    <property type="entry name" value="CBS DOMAIN-CONTAINING PROTEIN CBSX2, CHLOROPLASTIC"/>
    <property type="match status" value="1"/>
</dbReference>
<dbReference type="Gene3D" id="3.10.580.10">
    <property type="entry name" value="CBS-domain"/>
    <property type="match status" value="1"/>
</dbReference>
<sequence>MIVEKIMNEDIITLTPADTIQSAVVIIKEKRIRHIPIVDESFQLVGLVSDRDIRDAAPSIFNTAEYKNDLQKPLSSIMKTDLITGHPLDFVEEIGAVFCESNISCLPIVKERKLVGIITGSDLLQSFVELTGVNQPGSQIEIKIPDKAGTLHDIAHIFKRRNSNILSTLVYPEKDGTDYKILVIRVQTMNPFMVVEDLKQEGYTVLWPSLPGTSHE</sequence>
<dbReference type="EMBL" id="LNNH01000019">
    <property type="protein sequence ID" value="KWW20084.1"/>
    <property type="molecule type" value="Genomic_DNA"/>
</dbReference>
<dbReference type="AlphaFoldDB" id="A0A109MYF6"/>
<keyword evidence="5" id="KW-1185">Reference proteome</keyword>
<dbReference type="CDD" id="cd04584">
    <property type="entry name" value="CBS_pair_AcuB_like"/>
    <property type="match status" value="1"/>
</dbReference>
<dbReference type="InterPro" id="IPR051462">
    <property type="entry name" value="CBS_domain-containing"/>
</dbReference>
<evidence type="ECO:0000313" key="5">
    <source>
        <dbReference type="Proteomes" id="UP000064189"/>
    </source>
</evidence>
<dbReference type="PANTHER" id="PTHR48108:SF2">
    <property type="entry name" value="ACETOIN UTILIZATION PROTEIN ACUB"/>
    <property type="match status" value="1"/>
</dbReference>
<gene>
    <name evidence="4" type="ORF">AS888_06610</name>
</gene>
<protein>
    <submittedName>
        <fullName evidence="4">Acetoin utilization protein AcuB</fullName>
    </submittedName>
</protein>
<evidence type="ECO:0000256" key="1">
    <source>
        <dbReference type="ARBA" id="ARBA00022737"/>
    </source>
</evidence>
<dbReference type="InterPro" id="IPR045865">
    <property type="entry name" value="ACT-like_dom_sf"/>
</dbReference>
<dbReference type="InterPro" id="IPR046342">
    <property type="entry name" value="CBS_dom_sf"/>
</dbReference>
<comment type="caution">
    <text evidence="4">The sequence shown here is derived from an EMBL/GenBank/DDBJ whole genome shotgun (WGS) entry which is preliminary data.</text>
</comment>